<dbReference type="PANTHER" id="PTHR16201">
    <property type="entry name" value="SEVEN TRANSMEMBRANE PROTEIN 1-RELATED"/>
    <property type="match status" value="1"/>
</dbReference>
<comment type="caution">
    <text evidence="6">The sequence shown here is derived from an EMBL/GenBank/DDBJ whole genome shotgun (WGS) entry which is preliminary data.</text>
</comment>
<feature type="transmembrane region" description="Helical" evidence="5">
    <location>
        <begin position="167"/>
        <end position="187"/>
    </location>
</feature>
<dbReference type="GO" id="GO:0016020">
    <property type="term" value="C:membrane"/>
    <property type="evidence" value="ECO:0007669"/>
    <property type="project" value="UniProtKB-SubCell"/>
</dbReference>
<feature type="transmembrane region" description="Helical" evidence="5">
    <location>
        <begin position="193"/>
        <end position="216"/>
    </location>
</feature>
<evidence type="ECO:0000256" key="3">
    <source>
        <dbReference type="ARBA" id="ARBA00022989"/>
    </source>
</evidence>
<dbReference type="AlphaFoldDB" id="A0AA38LTC3"/>
<proteinExistence type="predicted"/>
<dbReference type="PANTHER" id="PTHR16201:SF37">
    <property type="entry name" value="PQ-LOOP REPEAT-CONTAINING PROTEIN"/>
    <property type="match status" value="1"/>
</dbReference>
<dbReference type="Proteomes" id="UP001164286">
    <property type="component" value="Unassembled WGS sequence"/>
</dbReference>
<evidence type="ECO:0000256" key="5">
    <source>
        <dbReference type="SAM" id="Phobius"/>
    </source>
</evidence>
<comment type="subcellular location">
    <subcellularLocation>
        <location evidence="1">Membrane</location>
        <topology evidence="1">Multi-pass membrane protein</topology>
    </subcellularLocation>
</comment>
<keyword evidence="4 5" id="KW-0472">Membrane</keyword>
<keyword evidence="2 5" id="KW-0812">Transmembrane</keyword>
<dbReference type="InterPro" id="IPR051415">
    <property type="entry name" value="LAAT-1"/>
</dbReference>
<gene>
    <name evidence="6" type="ORF">MKK02DRAFT_40749</name>
</gene>
<accession>A0AA38LTC3</accession>
<evidence type="ECO:0000313" key="6">
    <source>
        <dbReference type="EMBL" id="KAI9632446.1"/>
    </source>
</evidence>
<evidence type="ECO:0000256" key="1">
    <source>
        <dbReference type="ARBA" id="ARBA00004141"/>
    </source>
</evidence>
<dbReference type="EMBL" id="JAKWFO010000014">
    <property type="protein sequence ID" value="KAI9632446.1"/>
    <property type="molecule type" value="Genomic_DNA"/>
</dbReference>
<dbReference type="SMART" id="SM00679">
    <property type="entry name" value="CTNS"/>
    <property type="match status" value="2"/>
</dbReference>
<keyword evidence="7" id="KW-1185">Reference proteome</keyword>
<feature type="transmembrane region" description="Helical" evidence="5">
    <location>
        <begin position="137"/>
        <end position="155"/>
    </location>
</feature>
<dbReference type="RefSeq" id="XP_052942223.1">
    <property type="nucleotide sequence ID" value="XM_053091247.1"/>
</dbReference>
<feature type="transmembrane region" description="Helical" evidence="5">
    <location>
        <begin position="12"/>
        <end position="29"/>
    </location>
</feature>
<feature type="transmembrane region" description="Helical" evidence="5">
    <location>
        <begin position="41"/>
        <end position="61"/>
    </location>
</feature>
<dbReference type="InterPro" id="IPR006603">
    <property type="entry name" value="PQ-loop_rpt"/>
</dbReference>
<organism evidence="6 7">
    <name type="scientific">Dioszegia hungarica</name>
    <dbReference type="NCBI Taxonomy" id="4972"/>
    <lineage>
        <taxon>Eukaryota</taxon>
        <taxon>Fungi</taxon>
        <taxon>Dikarya</taxon>
        <taxon>Basidiomycota</taxon>
        <taxon>Agaricomycotina</taxon>
        <taxon>Tremellomycetes</taxon>
        <taxon>Tremellales</taxon>
        <taxon>Bulleribasidiaceae</taxon>
        <taxon>Dioszegia</taxon>
    </lineage>
</organism>
<evidence type="ECO:0000256" key="4">
    <source>
        <dbReference type="ARBA" id="ARBA00023136"/>
    </source>
</evidence>
<evidence type="ECO:0000313" key="7">
    <source>
        <dbReference type="Proteomes" id="UP001164286"/>
    </source>
</evidence>
<feature type="transmembrane region" description="Helical" evidence="5">
    <location>
        <begin position="104"/>
        <end position="125"/>
    </location>
</feature>
<dbReference type="Pfam" id="PF04193">
    <property type="entry name" value="PQ-loop"/>
    <property type="match status" value="2"/>
</dbReference>
<dbReference type="GeneID" id="77730452"/>
<protein>
    <submittedName>
        <fullName evidence="6">PQ loop repeat-domain-containing protein</fullName>
    </submittedName>
</protein>
<reference evidence="6" key="1">
    <citation type="journal article" date="2022" name="G3 (Bethesda)">
        <title>High quality genome of the basidiomycete yeast Dioszegia hungarica PDD-24b-2 isolated from cloud water.</title>
        <authorList>
            <person name="Jarrige D."/>
            <person name="Haridas S."/>
            <person name="Bleykasten-Grosshans C."/>
            <person name="Joly M."/>
            <person name="Nadalig T."/>
            <person name="Sancelme M."/>
            <person name="Vuilleumier S."/>
            <person name="Grigoriev I.V."/>
            <person name="Amato P."/>
            <person name="Bringel F."/>
        </authorList>
    </citation>
    <scope>NUCLEOTIDE SEQUENCE</scope>
    <source>
        <strain evidence="6">PDD-24b-2</strain>
    </source>
</reference>
<keyword evidence="3 5" id="KW-1133">Transmembrane helix</keyword>
<sequence>MFGHNETAEYVLATAGASCWIVATVPQLVKSYRTKSTEGLSPWLMALWASSSLFFGSYVVAEKLNIAIQAKQIQPHIFGTLCIVSWAQCCYYSRGYTLRQAAGYALAILACAGAFETTSIFALLYGRLKGTDVPLLFYGYLSTALTIAGFVPQLYEIYTLRQVKGISLIFLSVDITGGVLSALALFFRKELDIVALSTYLGVASIDLLIIVLYYILGGCKATTAAVGQSQSGTLLCHTSLDLEASRSVLGHGDDVLLPCLSASASTSAGAGEISAEQKRECVVIEADSPVEEKWAMFTPASTGSGTLVDGDDGGKRFFG</sequence>
<evidence type="ECO:0000256" key="2">
    <source>
        <dbReference type="ARBA" id="ARBA00022692"/>
    </source>
</evidence>
<name>A0AA38LTC3_9TREE</name>
<dbReference type="Gene3D" id="1.20.1280.290">
    <property type="match status" value="2"/>
</dbReference>